<comment type="caution">
    <text evidence="14">The sequence shown here is derived from an EMBL/GenBank/DDBJ whole genome shotgun (WGS) entry which is preliminary data.</text>
</comment>
<dbReference type="AlphaFoldDB" id="A0A1G1Y001"/>
<keyword evidence="7 11" id="KW-0560">Oxidoreductase</keyword>
<accession>A0A1G1Y001</accession>
<dbReference type="InterPro" id="IPR000672">
    <property type="entry name" value="THF_DH/CycHdrlase"/>
</dbReference>
<dbReference type="EMBL" id="MHIC01000014">
    <property type="protein sequence ID" value="OGY45602.1"/>
    <property type="molecule type" value="Genomic_DNA"/>
</dbReference>
<evidence type="ECO:0000256" key="7">
    <source>
        <dbReference type="ARBA" id="ARBA00023002"/>
    </source>
</evidence>
<evidence type="ECO:0000313" key="15">
    <source>
        <dbReference type="Proteomes" id="UP000176241"/>
    </source>
</evidence>
<dbReference type="GO" id="GO:0009086">
    <property type="term" value="P:methionine biosynthetic process"/>
    <property type="evidence" value="ECO:0007669"/>
    <property type="project" value="UniProtKB-KW"/>
</dbReference>
<keyword evidence="3 11" id="KW-0554">One-carbon metabolism</keyword>
<keyword evidence="11" id="KW-0028">Amino-acid biosynthesis</keyword>
<dbReference type="GO" id="GO:0004488">
    <property type="term" value="F:methylenetetrahydrofolate dehydrogenase (NADP+) activity"/>
    <property type="evidence" value="ECO:0007669"/>
    <property type="project" value="UniProtKB-UniRule"/>
</dbReference>
<evidence type="ECO:0000256" key="4">
    <source>
        <dbReference type="ARBA" id="ARBA00022755"/>
    </source>
</evidence>
<dbReference type="Gene3D" id="3.40.50.720">
    <property type="entry name" value="NAD(P)-binding Rossmann-like Domain"/>
    <property type="match status" value="1"/>
</dbReference>
<organism evidence="14 15">
    <name type="scientific">Candidatus Buchananbacteria bacterium RIFCSPHIGHO2_01_FULL_39_8</name>
    <dbReference type="NCBI Taxonomy" id="1797533"/>
    <lineage>
        <taxon>Bacteria</taxon>
        <taxon>Candidatus Buchananiibacteriota</taxon>
    </lineage>
</organism>
<keyword evidence="8 11" id="KW-0368">Histidine biosynthesis</keyword>
<dbReference type="UniPathway" id="UPA00193"/>
<dbReference type="SUPFAM" id="SSF51735">
    <property type="entry name" value="NAD(P)-binding Rossmann-fold domains"/>
    <property type="match status" value="1"/>
</dbReference>
<dbReference type="EC" id="1.5.1.5" evidence="11"/>
<comment type="subunit">
    <text evidence="2 11">Homodimer.</text>
</comment>
<sequence length="276" mass="30649">MKKTAQLIDGKALAEKILLELKGKVAQLDRPPGLATILVGNDPASHLYVQNKKKACQKVGIEFHEYLYGEKCYPNITEPEIIKMINWLNKNDEIDGIIIQLPLPKKFDTQKIINQLDPKKDVDGFHPRNKGDVIPPLIEAINLVLLYTKEDLKNKKVVIIARSPIFSNPLKKVLTRNGLRTDLVKPDDKNLKNKLKEAEILISVVGKIHFIKKSMVKSGAMVIDAGTSLISKNKWAGDVDPKVAEVAAWLTPVPGGIGPLTVAMLLKNTYELAKKS</sequence>
<dbReference type="InterPro" id="IPR046346">
    <property type="entry name" value="Aminoacid_DH-like_N_sf"/>
</dbReference>
<evidence type="ECO:0000256" key="2">
    <source>
        <dbReference type="ARBA" id="ARBA00011738"/>
    </source>
</evidence>
<feature type="binding site" evidence="11">
    <location>
        <position position="227"/>
    </location>
    <ligand>
        <name>NADP(+)</name>
        <dbReference type="ChEBI" id="CHEBI:58349"/>
    </ligand>
</feature>
<dbReference type="Proteomes" id="UP000176241">
    <property type="component" value="Unassembled WGS sequence"/>
</dbReference>
<protein>
    <recommendedName>
        <fullName evidence="11">Bifunctional protein FolD</fullName>
    </recommendedName>
    <domain>
        <recommendedName>
            <fullName evidence="11">Methylenetetrahydrofolate dehydrogenase</fullName>
            <ecNumber evidence="11">1.5.1.5</ecNumber>
        </recommendedName>
    </domain>
    <domain>
        <recommendedName>
            <fullName evidence="11">Methenyltetrahydrofolate cyclohydrolase</fullName>
            <ecNumber evidence="11">3.5.4.9</ecNumber>
        </recommendedName>
    </domain>
</protein>
<keyword evidence="6 11" id="KW-0521">NADP</keyword>
<dbReference type="SUPFAM" id="SSF53223">
    <property type="entry name" value="Aminoacid dehydrogenase-like, N-terminal domain"/>
    <property type="match status" value="1"/>
</dbReference>
<dbReference type="InterPro" id="IPR020867">
    <property type="entry name" value="THF_DH/CycHdrlase_CS"/>
</dbReference>
<comment type="function">
    <text evidence="11">Catalyzes the oxidation of 5,10-methylenetetrahydrofolate to 5,10-methenyltetrahydrofolate and then the hydrolysis of 5,10-methenyltetrahydrofolate to 10-formyltetrahydrofolate.</text>
</comment>
<evidence type="ECO:0000256" key="10">
    <source>
        <dbReference type="ARBA" id="ARBA00023268"/>
    </source>
</evidence>
<dbReference type="Pfam" id="PF02882">
    <property type="entry name" value="THF_DHG_CYH_C"/>
    <property type="match status" value="1"/>
</dbReference>
<dbReference type="GO" id="GO:0006164">
    <property type="term" value="P:purine nucleotide biosynthetic process"/>
    <property type="evidence" value="ECO:0007669"/>
    <property type="project" value="UniProtKB-KW"/>
</dbReference>
<dbReference type="FunFam" id="3.40.50.10860:FF:000005">
    <property type="entry name" value="C-1-tetrahydrofolate synthase, cytoplasmic, putative"/>
    <property type="match status" value="1"/>
</dbReference>
<dbReference type="Gene3D" id="3.40.50.10860">
    <property type="entry name" value="Leucine Dehydrogenase, chain A, domain 1"/>
    <property type="match status" value="1"/>
</dbReference>
<gene>
    <name evidence="11" type="primary">folD</name>
    <name evidence="14" type="ORF">A2731_02395</name>
</gene>
<dbReference type="InterPro" id="IPR020631">
    <property type="entry name" value="THF_DH/CycHdrlase_NAD-bd_dom"/>
</dbReference>
<evidence type="ECO:0000259" key="12">
    <source>
        <dbReference type="Pfam" id="PF00763"/>
    </source>
</evidence>
<comment type="caution">
    <text evidence="11">Lacks conserved residue(s) required for the propagation of feature annotation.</text>
</comment>
<keyword evidence="4 11" id="KW-0658">Purine biosynthesis</keyword>
<evidence type="ECO:0000256" key="8">
    <source>
        <dbReference type="ARBA" id="ARBA00023102"/>
    </source>
</evidence>
<evidence type="ECO:0000256" key="11">
    <source>
        <dbReference type="HAMAP-Rule" id="MF_01576"/>
    </source>
</evidence>
<evidence type="ECO:0000256" key="9">
    <source>
        <dbReference type="ARBA" id="ARBA00023167"/>
    </source>
</evidence>
<comment type="catalytic activity">
    <reaction evidence="11">
        <text>(6R)-5,10-methenyltetrahydrofolate + H2O = (6R)-10-formyltetrahydrofolate + H(+)</text>
        <dbReference type="Rhea" id="RHEA:23700"/>
        <dbReference type="ChEBI" id="CHEBI:15377"/>
        <dbReference type="ChEBI" id="CHEBI:15378"/>
        <dbReference type="ChEBI" id="CHEBI:57455"/>
        <dbReference type="ChEBI" id="CHEBI:195366"/>
        <dbReference type="EC" id="3.5.4.9"/>
    </reaction>
</comment>
<dbReference type="STRING" id="1797533.A2731_02395"/>
<reference evidence="14 15" key="1">
    <citation type="journal article" date="2016" name="Nat. Commun.">
        <title>Thousands of microbial genomes shed light on interconnected biogeochemical processes in an aquifer system.</title>
        <authorList>
            <person name="Anantharaman K."/>
            <person name="Brown C.T."/>
            <person name="Hug L.A."/>
            <person name="Sharon I."/>
            <person name="Castelle C.J."/>
            <person name="Probst A.J."/>
            <person name="Thomas B.C."/>
            <person name="Singh A."/>
            <person name="Wilkins M.J."/>
            <person name="Karaoz U."/>
            <person name="Brodie E.L."/>
            <person name="Williams K.H."/>
            <person name="Hubbard S.S."/>
            <person name="Banfield J.F."/>
        </authorList>
    </citation>
    <scope>NUCLEOTIDE SEQUENCE [LARGE SCALE GENOMIC DNA]</scope>
</reference>
<evidence type="ECO:0000313" key="14">
    <source>
        <dbReference type="EMBL" id="OGY45602.1"/>
    </source>
</evidence>
<keyword evidence="5 11" id="KW-0378">Hydrolase</keyword>
<dbReference type="InterPro" id="IPR036291">
    <property type="entry name" value="NAD(P)-bd_dom_sf"/>
</dbReference>
<keyword evidence="10 11" id="KW-0511">Multifunctional enzyme</keyword>
<dbReference type="GO" id="GO:0005829">
    <property type="term" value="C:cytosol"/>
    <property type="evidence" value="ECO:0007669"/>
    <property type="project" value="TreeGrafter"/>
</dbReference>
<dbReference type="EC" id="3.5.4.9" evidence="11"/>
<name>A0A1G1Y001_9BACT</name>
<dbReference type="GO" id="GO:0035999">
    <property type="term" value="P:tetrahydrofolate interconversion"/>
    <property type="evidence" value="ECO:0007669"/>
    <property type="project" value="UniProtKB-UniRule"/>
</dbReference>
<comment type="pathway">
    <text evidence="1 11">One-carbon metabolism; tetrahydrofolate interconversion.</text>
</comment>
<dbReference type="GO" id="GO:0000105">
    <property type="term" value="P:L-histidine biosynthetic process"/>
    <property type="evidence" value="ECO:0007669"/>
    <property type="project" value="UniProtKB-KW"/>
</dbReference>
<dbReference type="HAMAP" id="MF_01576">
    <property type="entry name" value="THF_DHG_CYH"/>
    <property type="match status" value="1"/>
</dbReference>
<evidence type="ECO:0000259" key="13">
    <source>
        <dbReference type="Pfam" id="PF02882"/>
    </source>
</evidence>
<evidence type="ECO:0000256" key="3">
    <source>
        <dbReference type="ARBA" id="ARBA00022563"/>
    </source>
</evidence>
<comment type="catalytic activity">
    <reaction evidence="11">
        <text>(6R)-5,10-methylene-5,6,7,8-tetrahydrofolate + NADP(+) = (6R)-5,10-methenyltetrahydrofolate + NADPH</text>
        <dbReference type="Rhea" id="RHEA:22812"/>
        <dbReference type="ChEBI" id="CHEBI:15636"/>
        <dbReference type="ChEBI" id="CHEBI:57455"/>
        <dbReference type="ChEBI" id="CHEBI:57783"/>
        <dbReference type="ChEBI" id="CHEBI:58349"/>
        <dbReference type="EC" id="1.5.1.5"/>
    </reaction>
</comment>
<dbReference type="PANTHER" id="PTHR48099">
    <property type="entry name" value="C-1-TETRAHYDROFOLATE SYNTHASE, CYTOPLASMIC-RELATED"/>
    <property type="match status" value="1"/>
</dbReference>
<dbReference type="PRINTS" id="PR00085">
    <property type="entry name" value="THFDHDRGNASE"/>
</dbReference>
<feature type="domain" description="Tetrahydrofolate dehydrogenase/cyclohydrolase catalytic" evidence="12">
    <location>
        <begin position="8"/>
        <end position="123"/>
    </location>
</feature>
<dbReference type="InterPro" id="IPR020630">
    <property type="entry name" value="THF_DH/CycHdrlase_cat_dom"/>
</dbReference>
<comment type="similarity">
    <text evidence="11">Belongs to the tetrahydrofolate dehydrogenase/cyclohydrolase family.</text>
</comment>
<dbReference type="GO" id="GO:0004477">
    <property type="term" value="F:methenyltetrahydrofolate cyclohydrolase activity"/>
    <property type="evidence" value="ECO:0007669"/>
    <property type="project" value="UniProtKB-UniRule"/>
</dbReference>
<evidence type="ECO:0000256" key="6">
    <source>
        <dbReference type="ARBA" id="ARBA00022857"/>
    </source>
</evidence>
<proteinExistence type="inferred from homology"/>
<evidence type="ECO:0000256" key="5">
    <source>
        <dbReference type="ARBA" id="ARBA00022801"/>
    </source>
</evidence>
<dbReference type="PROSITE" id="PS00766">
    <property type="entry name" value="THF_DHG_CYH_1"/>
    <property type="match status" value="1"/>
</dbReference>
<feature type="domain" description="Tetrahydrofolate dehydrogenase/cyclohydrolase NAD(P)-binding" evidence="13">
    <location>
        <begin position="141"/>
        <end position="275"/>
    </location>
</feature>
<evidence type="ECO:0000256" key="1">
    <source>
        <dbReference type="ARBA" id="ARBA00004777"/>
    </source>
</evidence>
<dbReference type="PANTHER" id="PTHR48099:SF5">
    <property type="entry name" value="C-1-TETRAHYDROFOLATE SYNTHASE, CYTOPLASMIC"/>
    <property type="match status" value="1"/>
</dbReference>
<dbReference type="Pfam" id="PF00763">
    <property type="entry name" value="THF_DHG_CYH"/>
    <property type="match status" value="1"/>
</dbReference>
<keyword evidence="9 11" id="KW-0486">Methionine biosynthesis</keyword>